<evidence type="ECO:0000256" key="3">
    <source>
        <dbReference type="SAM" id="MobiDB-lite"/>
    </source>
</evidence>
<reference evidence="5 6" key="1">
    <citation type="submission" date="2017-06" db="EMBL/GenBank/DDBJ databases">
        <authorList>
            <person name="Kim H.J."/>
            <person name="Triplett B.A."/>
        </authorList>
    </citation>
    <scope>NUCLEOTIDE SEQUENCE [LARGE SCALE GENOMIC DNA]</scope>
    <source>
        <strain evidence="5 6">CGMCC 4.5593</strain>
    </source>
</reference>
<dbReference type="EMBL" id="FZPH01000023">
    <property type="protein sequence ID" value="SNT65530.1"/>
    <property type="molecule type" value="Genomic_DNA"/>
</dbReference>
<accession>A0A239PER6</accession>
<dbReference type="CDD" id="cd07043">
    <property type="entry name" value="STAS_anti-anti-sigma_factors"/>
    <property type="match status" value="1"/>
</dbReference>
<evidence type="ECO:0000313" key="6">
    <source>
        <dbReference type="Proteomes" id="UP000198362"/>
    </source>
</evidence>
<evidence type="ECO:0000256" key="2">
    <source>
        <dbReference type="RuleBase" id="RU003749"/>
    </source>
</evidence>
<dbReference type="Gene3D" id="3.30.750.24">
    <property type="entry name" value="STAS domain"/>
    <property type="match status" value="1"/>
</dbReference>
<dbReference type="PROSITE" id="PS50801">
    <property type="entry name" value="STAS"/>
    <property type="match status" value="1"/>
</dbReference>
<dbReference type="SUPFAM" id="SSF52091">
    <property type="entry name" value="SpoIIaa-like"/>
    <property type="match status" value="1"/>
</dbReference>
<dbReference type="PANTHER" id="PTHR33495:SF2">
    <property type="entry name" value="ANTI-SIGMA FACTOR ANTAGONIST TM_1081-RELATED"/>
    <property type="match status" value="1"/>
</dbReference>
<dbReference type="InterPro" id="IPR003658">
    <property type="entry name" value="Anti-sigma_ant"/>
</dbReference>
<dbReference type="InterPro" id="IPR036513">
    <property type="entry name" value="STAS_dom_sf"/>
</dbReference>
<feature type="region of interest" description="Disordered" evidence="3">
    <location>
        <begin position="191"/>
        <end position="210"/>
    </location>
</feature>
<dbReference type="OrthoDB" id="5456061at2"/>
<sequence>MTAVPSSTGTTIDVICDSCGVVVTATNTCVHDEDLVWTVLIEIGWAGSPFAAGRHSCTRCATMAPGRVTDAPTAGQERFSPARFGVHSESDVVVVAANGDIDTQTSHELQALLSAPIAAGRPVILDLEGVNLVDSAALGVLVRARQEARRRHVPLCLAAPSRFLLTVLHTMRLRHAFPIFGDRASALSALAGERSGSPARTARSLPVNTS</sequence>
<dbReference type="NCBIfam" id="TIGR00377">
    <property type="entry name" value="ant_ant_sig"/>
    <property type="match status" value="1"/>
</dbReference>
<feature type="domain" description="STAS" evidence="4">
    <location>
        <begin position="82"/>
        <end position="190"/>
    </location>
</feature>
<proteinExistence type="inferred from homology"/>
<dbReference type="InterPro" id="IPR002645">
    <property type="entry name" value="STAS_dom"/>
</dbReference>
<keyword evidence="6" id="KW-1185">Reference proteome</keyword>
<organism evidence="5 6">
    <name type="scientific">Asanoa hainanensis</name>
    <dbReference type="NCBI Taxonomy" id="560556"/>
    <lineage>
        <taxon>Bacteria</taxon>
        <taxon>Bacillati</taxon>
        <taxon>Actinomycetota</taxon>
        <taxon>Actinomycetes</taxon>
        <taxon>Micromonosporales</taxon>
        <taxon>Micromonosporaceae</taxon>
        <taxon>Asanoa</taxon>
    </lineage>
</organism>
<evidence type="ECO:0000256" key="1">
    <source>
        <dbReference type="ARBA" id="ARBA00009013"/>
    </source>
</evidence>
<gene>
    <name evidence="5" type="ORF">SAMN05421812_12383</name>
</gene>
<evidence type="ECO:0000313" key="5">
    <source>
        <dbReference type="EMBL" id="SNT65530.1"/>
    </source>
</evidence>
<dbReference type="AlphaFoldDB" id="A0A239PER6"/>
<dbReference type="Pfam" id="PF01740">
    <property type="entry name" value="STAS"/>
    <property type="match status" value="1"/>
</dbReference>
<name>A0A239PER6_9ACTN</name>
<dbReference type="GO" id="GO:0043856">
    <property type="term" value="F:anti-sigma factor antagonist activity"/>
    <property type="evidence" value="ECO:0007669"/>
    <property type="project" value="InterPro"/>
</dbReference>
<comment type="similarity">
    <text evidence="1 2">Belongs to the anti-sigma-factor antagonist family.</text>
</comment>
<dbReference type="Proteomes" id="UP000198362">
    <property type="component" value="Unassembled WGS sequence"/>
</dbReference>
<dbReference type="RefSeq" id="WP_089255211.1">
    <property type="nucleotide sequence ID" value="NZ_FZPH01000023.1"/>
</dbReference>
<protein>
    <recommendedName>
        <fullName evidence="2">Anti-sigma factor antagonist</fullName>
    </recommendedName>
</protein>
<dbReference type="PANTHER" id="PTHR33495">
    <property type="entry name" value="ANTI-SIGMA FACTOR ANTAGONIST TM_1081-RELATED-RELATED"/>
    <property type="match status" value="1"/>
</dbReference>
<evidence type="ECO:0000259" key="4">
    <source>
        <dbReference type="PROSITE" id="PS50801"/>
    </source>
</evidence>